<dbReference type="RefSeq" id="WP_274690472.1">
    <property type="nucleotide sequence ID" value="NZ_JAPMOU010000029.1"/>
</dbReference>
<sequence length="74" mass="8315">MIQKSKSELIDLVGKIMRCAGTEKEVDDWVRELENSVPHPEVTGLIFYPKKADATAEEVVEEALAYKPIILGRD</sequence>
<evidence type="ECO:0000313" key="3">
    <source>
        <dbReference type="EMBL" id="MDE1464141.1"/>
    </source>
</evidence>
<keyword evidence="4" id="KW-1185">Reference proteome</keyword>
<accession>A0ABT5UCN6</accession>
<evidence type="ECO:0000256" key="1">
    <source>
        <dbReference type="ARBA" id="ARBA00009346"/>
    </source>
</evidence>
<keyword evidence="2" id="KW-0079">Bacteriocin immunity</keyword>
<evidence type="ECO:0000256" key="2">
    <source>
        <dbReference type="ARBA" id="ARBA00023025"/>
    </source>
</evidence>
<dbReference type="Proteomes" id="UP001528823">
    <property type="component" value="Unassembled WGS sequence"/>
</dbReference>
<comment type="caution">
    <text evidence="3">The sequence shown here is derived from an EMBL/GenBank/DDBJ whole genome shotgun (WGS) entry which is preliminary data.</text>
</comment>
<dbReference type="SUPFAM" id="SSF47345">
    <property type="entry name" value="Colicin E immunity proteins"/>
    <property type="match status" value="1"/>
</dbReference>
<dbReference type="Pfam" id="PF01320">
    <property type="entry name" value="Colicin_Pyocin"/>
    <property type="match status" value="1"/>
</dbReference>
<proteinExistence type="inferred from homology"/>
<protein>
    <submittedName>
        <fullName evidence="3">Bacteriocin immunity protein</fullName>
    </submittedName>
</protein>
<dbReference type="InterPro" id="IPR035900">
    <property type="entry name" value="Colicin_E_sf"/>
</dbReference>
<name>A0ABT5UCN6_9GAMM</name>
<gene>
    <name evidence="3" type="ORF">ORQ98_19475</name>
</gene>
<dbReference type="InterPro" id="IPR000290">
    <property type="entry name" value="Colicin_pyocin"/>
</dbReference>
<dbReference type="Gene3D" id="1.10.1200.20">
    <property type="entry name" value="Colicin E immunity protein"/>
    <property type="match status" value="1"/>
</dbReference>
<comment type="similarity">
    <text evidence="1">Belongs to the colicins ColE2/ColE8/ColE9 and pyocins S1/S2 family.</text>
</comment>
<evidence type="ECO:0000313" key="4">
    <source>
        <dbReference type="Proteomes" id="UP001528823"/>
    </source>
</evidence>
<reference evidence="3 4" key="1">
    <citation type="submission" date="2022-11" db="EMBL/GenBank/DDBJ databases">
        <title>Spartinivicinus poritis sp. nov., isolated from scleractinian coral Porites lutea.</title>
        <authorList>
            <person name="Zhang G."/>
            <person name="Cai L."/>
            <person name="Wei Q."/>
        </authorList>
    </citation>
    <scope>NUCLEOTIDE SEQUENCE [LARGE SCALE GENOMIC DNA]</scope>
    <source>
        <strain evidence="3 4">A2-2</strain>
    </source>
</reference>
<organism evidence="3 4">
    <name type="scientific">Spartinivicinus poritis</name>
    <dbReference type="NCBI Taxonomy" id="2994640"/>
    <lineage>
        <taxon>Bacteria</taxon>
        <taxon>Pseudomonadati</taxon>
        <taxon>Pseudomonadota</taxon>
        <taxon>Gammaproteobacteria</taxon>
        <taxon>Oceanospirillales</taxon>
        <taxon>Zooshikellaceae</taxon>
        <taxon>Spartinivicinus</taxon>
    </lineage>
</organism>
<dbReference type="EMBL" id="JAPMOU010000029">
    <property type="protein sequence ID" value="MDE1464141.1"/>
    <property type="molecule type" value="Genomic_DNA"/>
</dbReference>